<dbReference type="AlphaFoldDB" id="A0A336KHQ4"/>
<dbReference type="EC" id="3.1.2.6" evidence="5"/>
<dbReference type="InterPro" id="IPR001279">
    <property type="entry name" value="Metallo-B-lactamas"/>
</dbReference>
<keyword evidence="8" id="KW-0862">Zinc</keyword>
<dbReference type="Pfam" id="PF16123">
    <property type="entry name" value="HAGH_C"/>
    <property type="match status" value="1"/>
</dbReference>
<accession>A0A336KHQ4</accession>
<evidence type="ECO:0000313" key="11">
    <source>
        <dbReference type="EMBL" id="SSX03969.1"/>
    </source>
</evidence>
<gene>
    <name evidence="11" type="primary">CSON010648</name>
</gene>
<evidence type="ECO:0000256" key="2">
    <source>
        <dbReference type="ARBA" id="ARBA00001947"/>
    </source>
</evidence>
<comment type="similarity">
    <text evidence="4">Belongs to the metallo-beta-lactamase superfamily. Glyoxalase II family.</text>
</comment>
<dbReference type="InterPro" id="IPR032282">
    <property type="entry name" value="HAGH_C"/>
</dbReference>
<evidence type="ECO:0000256" key="9">
    <source>
        <dbReference type="ARBA" id="ARBA00031044"/>
    </source>
</evidence>
<dbReference type="SUPFAM" id="SSF56281">
    <property type="entry name" value="Metallo-hydrolase/oxidoreductase"/>
    <property type="match status" value="1"/>
</dbReference>
<comment type="pathway">
    <text evidence="3">Secondary metabolite metabolism; methylglyoxal degradation; (R)-lactate from methylglyoxal: step 2/2.</text>
</comment>
<comment type="cofactor">
    <cofactor evidence="2">
        <name>Zn(2+)</name>
        <dbReference type="ChEBI" id="CHEBI:29105"/>
    </cofactor>
</comment>
<evidence type="ECO:0000256" key="1">
    <source>
        <dbReference type="ARBA" id="ARBA00001623"/>
    </source>
</evidence>
<dbReference type="HAMAP" id="MF_01374">
    <property type="entry name" value="Glyoxalase_2"/>
    <property type="match status" value="1"/>
</dbReference>
<dbReference type="GO" id="GO:0004416">
    <property type="term" value="F:hydroxyacylglutathione hydrolase activity"/>
    <property type="evidence" value="ECO:0007669"/>
    <property type="project" value="UniProtKB-EC"/>
</dbReference>
<evidence type="ECO:0000256" key="8">
    <source>
        <dbReference type="ARBA" id="ARBA00022833"/>
    </source>
</evidence>
<dbReference type="InterPro" id="IPR017782">
    <property type="entry name" value="Hydroxyacylglutathione_Hdrlase"/>
</dbReference>
<protein>
    <recommendedName>
        <fullName evidence="5">hydroxyacylglutathione hydrolase</fullName>
        <ecNumber evidence="5">3.1.2.6</ecNumber>
    </recommendedName>
    <alternativeName>
        <fullName evidence="9">Glyoxalase II</fullName>
    </alternativeName>
</protein>
<sequence length="303" mass="33524">MLSRLLRTLPQSVTNNLTAAYFKTSAWYKFGSRQNHSIPLSVDMSSINVKILPALSDNFMYLITDTASKESAIVDPVDPETVIGAVKSEGVKLLKVLTTHHHWDHAGGNEKLVTSFKDNPLEVYGGDERIGALTNQVKHGDKFKIGNLNVLCLHTPCHTSGHICYFIEAPSGEKAVFTGDTLFLGGCGRFFEGTAEQMYSALIEKLGSLPDDTKVFCGHEYAIQNLKFGRHVEPENDDIKKKLAWAEEMRGEKLPSVPSTIGEEKKINPFMRVNEPSVQKHAKALDGISTMASIRKEKDSFKA</sequence>
<dbReference type="EMBL" id="UFQT01000439">
    <property type="protein sequence ID" value="SSX24334.1"/>
    <property type="molecule type" value="Genomic_DNA"/>
</dbReference>
<dbReference type="GO" id="GO:0031123">
    <property type="term" value="P:RNA 3'-end processing"/>
    <property type="evidence" value="ECO:0007669"/>
    <property type="project" value="UniProtKB-ARBA"/>
</dbReference>
<dbReference type="GO" id="GO:0046872">
    <property type="term" value="F:metal ion binding"/>
    <property type="evidence" value="ECO:0007669"/>
    <property type="project" value="UniProtKB-KW"/>
</dbReference>
<evidence type="ECO:0000256" key="6">
    <source>
        <dbReference type="ARBA" id="ARBA00022723"/>
    </source>
</evidence>
<evidence type="ECO:0000256" key="4">
    <source>
        <dbReference type="ARBA" id="ARBA00006759"/>
    </source>
</evidence>
<keyword evidence="7" id="KW-0378">Hydrolase</keyword>
<dbReference type="Gene3D" id="3.60.15.10">
    <property type="entry name" value="Ribonuclease Z/Hydroxyacylglutathione hydrolase-like"/>
    <property type="match status" value="1"/>
</dbReference>
<dbReference type="SMART" id="SM00849">
    <property type="entry name" value="Lactamase_B"/>
    <property type="match status" value="1"/>
</dbReference>
<evidence type="ECO:0000313" key="12">
    <source>
        <dbReference type="EMBL" id="SSX24334.1"/>
    </source>
</evidence>
<dbReference type="GO" id="GO:0019243">
    <property type="term" value="P:methylglyoxal catabolic process to D-lactate via S-lactoyl-glutathione"/>
    <property type="evidence" value="ECO:0007669"/>
    <property type="project" value="InterPro"/>
</dbReference>
<feature type="domain" description="Metallo-beta-lactamase" evidence="10">
    <location>
        <begin position="57"/>
        <end position="219"/>
    </location>
</feature>
<dbReference type="EMBL" id="UFQS01000439">
    <property type="protein sequence ID" value="SSX03969.1"/>
    <property type="molecule type" value="Genomic_DNA"/>
</dbReference>
<keyword evidence="6" id="KW-0479">Metal-binding</keyword>
<evidence type="ECO:0000259" key="10">
    <source>
        <dbReference type="SMART" id="SM00849"/>
    </source>
</evidence>
<evidence type="ECO:0000256" key="5">
    <source>
        <dbReference type="ARBA" id="ARBA00011917"/>
    </source>
</evidence>
<dbReference type="PIRSF" id="PIRSF005457">
    <property type="entry name" value="Glx"/>
    <property type="match status" value="1"/>
</dbReference>
<dbReference type="InterPro" id="IPR036866">
    <property type="entry name" value="RibonucZ/Hydroxyglut_hydro"/>
</dbReference>
<evidence type="ECO:0000256" key="3">
    <source>
        <dbReference type="ARBA" id="ARBA00004963"/>
    </source>
</evidence>
<dbReference type="PANTHER" id="PTHR11935:SF94">
    <property type="entry name" value="TENZING NORGAY, ISOFORM C"/>
    <property type="match status" value="1"/>
</dbReference>
<dbReference type="Pfam" id="PF00753">
    <property type="entry name" value="Lactamase_B"/>
    <property type="match status" value="1"/>
</dbReference>
<reference evidence="11" key="1">
    <citation type="submission" date="2018-04" db="EMBL/GenBank/DDBJ databases">
        <authorList>
            <person name="Go L.Y."/>
            <person name="Mitchell J.A."/>
        </authorList>
    </citation>
    <scope>NUCLEOTIDE SEQUENCE</scope>
    <source>
        <tissue evidence="11">Whole organism</tissue>
    </source>
</reference>
<dbReference type="CDD" id="cd07723">
    <property type="entry name" value="hydroxyacylglutathione_hydrolase_MBL-fold"/>
    <property type="match status" value="1"/>
</dbReference>
<dbReference type="PANTHER" id="PTHR11935">
    <property type="entry name" value="BETA LACTAMASE DOMAIN"/>
    <property type="match status" value="1"/>
</dbReference>
<dbReference type="VEuPathDB" id="VectorBase:CSON010648"/>
<dbReference type="NCBIfam" id="TIGR03413">
    <property type="entry name" value="GSH_gloB"/>
    <property type="match status" value="1"/>
</dbReference>
<organism evidence="11">
    <name type="scientific">Culicoides sonorensis</name>
    <name type="common">Biting midge</name>
    <dbReference type="NCBI Taxonomy" id="179676"/>
    <lineage>
        <taxon>Eukaryota</taxon>
        <taxon>Metazoa</taxon>
        <taxon>Ecdysozoa</taxon>
        <taxon>Arthropoda</taxon>
        <taxon>Hexapoda</taxon>
        <taxon>Insecta</taxon>
        <taxon>Pterygota</taxon>
        <taxon>Neoptera</taxon>
        <taxon>Endopterygota</taxon>
        <taxon>Diptera</taxon>
        <taxon>Nematocera</taxon>
        <taxon>Chironomoidea</taxon>
        <taxon>Ceratopogonidae</taxon>
        <taxon>Ceratopogoninae</taxon>
        <taxon>Culicoides</taxon>
        <taxon>Monoculicoides</taxon>
    </lineage>
</organism>
<dbReference type="FunFam" id="3.60.15.10:FF:000019">
    <property type="entry name" value="Hydroxyacylglutathione hydrolase, mitochondrial"/>
    <property type="match status" value="1"/>
</dbReference>
<comment type="catalytic activity">
    <reaction evidence="1">
        <text>an S-(2-hydroxyacyl)glutathione + H2O = a 2-hydroxy carboxylate + glutathione + H(+)</text>
        <dbReference type="Rhea" id="RHEA:21864"/>
        <dbReference type="ChEBI" id="CHEBI:15377"/>
        <dbReference type="ChEBI" id="CHEBI:15378"/>
        <dbReference type="ChEBI" id="CHEBI:57925"/>
        <dbReference type="ChEBI" id="CHEBI:58896"/>
        <dbReference type="ChEBI" id="CHEBI:71261"/>
        <dbReference type="EC" id="3.1.2.6"/>
    </reaction>
</comment>
<dbReference type="OMA" id="NYIWLLQ"/>
<reference evidence="12" key="2">
    <citation type="submission" date="2018-07" db="EMBL/GenBank/DDBJ databases">
        <authorList>
            <person name="Quirk P.G."/>
            <person name="Krulwich T.A."/>
        </authorList>
    </citation>
    <scope>NUCLEOTIDE SEQUENCE</scope>
</reference>
<name>A0A336KHQ4_CULSO</name>
<proteinExistence type="inferred from homology"/>
<dbReference type="InterPro" id="IPR035680">
    <property type="entry name" value="Clx_II_MBL"/>
</dbReference>
<evidence type="ECO:0000256" key="7">
    <source>
        <dbReference type="ARBA" id="ARBA00022801"/>
    </source>
</evidence>